<evidence type="ECO:0000259" key="1">
    <source>
        <dbReference type="PROSITE" id="PS51186"/>
    </source>
</evidence>
<organism evidence="2 3">
    <name type="scientific">Microbacterium resistens</name>
    <dbReference type="NCBI Taxonomy" id="156977"/>
    <lineage>
        <taxon>Bacteria</taxon>
        <taxon>Bacillati</taxon>
        <taxon>Actinomycetota</taxon>
        <taxon>Actinomycetes</taxon>
        <taxon>Micrococcales</taxon>
        <taxon>Microbacteriaceae</taxon>
        <taxon>Microbacterium</taxon>
    </lineage>
</organism>
<dbReference type="SUPFAM" id="SSF55729">
    <property type="entry name" value="Acyl-CoA N-acyltransferases (Nat)"/>
    <property type="match status" value="1"/>
</dbReference>
<dbReference type="InterPro" id="IPR016181">
    <property type="entry name" value="Acyl_CoA_acyltransferase"/>
</dbReference>
<dbReference type="Gene3D" id="3.40.630.30">
    <property type="match status" value="1"/>
</dbReference>
<gene>
    <name evidence="2" type="ORF">J2Y69_000736</name>
</gene>
<keyword evidence="3" id="KW-1185">Reference proteome</keyword>
<proteinExistence type="predicted"/>
<evidence type="ECO:0000313" key="2">
    <source>
        <dbReference type="EMBL" id="MDR6866151.1"/>
    </source>
</evidence>
<dbReference type="CDD" id="cd04301">
    <property type="entry name" value="NAT_SF"/>
    <property type="match status" value="1"/>
</dbReference>
<evidence type="ECO:0000313" key="3">
    <source>
        <dbReference type="Proteomes" id="UP001259347"/>
    </source>
</evidence>
<dbReference type="RefSeq" id="WP_310017663.1">
    <property type="nucleotide sequence ID" value="NZ_JAVDUM010000002.1"/>
</dbReference>
<dbReference type="Pfam" id="PF00583">
    <property type="entry name" value="Acetyltransf_1"/>
    <property type="match status" value="1"/>
</dbReference>
<name>A0ABU1S971_9MICO</name>
<dbReference type="InterPro" id="IPR000182">
    <property type="entry name" value="GNAT_dom"/>
</dbReference>
<protein>
    <submittedName>
        <fullName evidence="2">GNAT superfamily N-acetyltransferase</fullName>
    </submittedName>
</protein>
<accession>A0ABU1S971</accession>
<dbReference type="PROSITE" id="PS51186">
    <property type="entry name" value="GNAT"/>
    <property type="match status" value="1"/>
</dbReference>
<comment type="caution">
    <text evidence="2">The sequence shown here is derived from an EMBL/GenBank/DDBJ whole genome shotgun (WGS) entry which is preliminary data.</text>
</comment>
<dbReference type="EMBL" id="JAVDUM010000002">
    <property type="protein sequence ID" value="MDR6866151.1"/>
    <property type="molecule type" value="Genomic_DNA"/>
</dbReference>
<reference evidence="2 3" key="1">
    <citation type="submission" date="2023-07" db="EMBL/GenBank/DDBJ databases">
        <title>Sorghum-associated microbial communities from plants grown in Nebraska, USA.</title>
        <authorList>
            <person name="Schachtman D."/>
        </authorList>
    </citation>
    <scope>NUCLEOTIDE SEQUENCE [LARGE SCALE GENOMIC DNA]</scope>
    <source>
        <strain evidence="2 3">2980</strain>
    </source>
</reference>
<feature type="domain" description="N-acetyltransferase" evidence="1">
    <location>
        <begin position="8"/>
        <end position="149"/>
    </location>
</feature>
<sequence>MTALPSGISLRPAVPDDLEAVVALKAEVLSADLDRLVGWSPERSRERVIAHFSPGDTRMILEDGVVIGTVTLRPEDGELWLEMFYLTAARQGSGIGSAVLVALLAEVPASLTVRLQVLVGSAARGLYERHGFVAEEDDGVDVWMRRPPTGSSSVGTD</sequence>
<dbReference type="Proteomes" id="UP001259347">
    <property type="component" value="Unassembled WGS sequence"/>
</dbReference>